<evidence type="ECO:0000313" key="2">
    <source>
        <dbReference type="EMBL" id="SVB06636.1"/>
    </source>
</evidence>
<keyword evidence="1" id="KW-0812">Transmembrane</keyword>
<sequence>EFKWSGREDLNLRPLDPQSSTLPDCATSRYFYAMKKIELYSLRLVAFCVVFAIQITDFLSGFSQK</sequence>
<protein>
    <submittedName>
        <fullName evidence="2">Uncharacterized protein</fullName>
    </submittedName>
</protein>
<evidence type="ECO:0000256" key="1">
    <source>
        <dbReference type="SAM" id="Phobius"/>
    </source>
</evidence>
<dbReference type="EMBL" id="UINC01027419">
    <property type="protein sequence ID" value="SVB06636.1"/>
    <property type="molecule type" value="Genomic_DNA"/>
</dbReference>
<dbReference type="AntiFam" id="ANF00011">
    <property type="entry name" value="tRNA translation"/>
</dbReference>
<keyword evidence="1" id="KW-0472">Membrane</keyword>
<dbReference type="AlphaFoldDB" id="A0A382AYJ4"/>
<proteinExistence type="predicted"/>
<name>A0A382AYJ4_9ZZZZ</name>
<keyword evidence="1" id="KW-1133">Transmembrane helix</keyword>
<accession>A0A382AYJ4</accession>
<feature type="transmembrane region" description="Helical" evidence="1">
    <location>
        <begin position="40"/>
        <end position="59"/>
    </location>
</feature>
<gene>
    <name evidence="2" type="ORF">METZ01_LOCUS159490</name>
</gene>
<reference evidence="2" key="1">
    <citation type="submission" date="2018-05" db="EMBL/GenBank/DDBJ databases">
        <authorList>
            <person name="Lanie J.A."/>
            <person name="Ng W.-L."/>
            <person name="Kazmierczak K.M."/>
            <person name="Andrzejewski T.M."/>
            <person name="Davidsen T.M."/>
            <person name="Wayne K.J."/>
            <person name="Tettelin H."/>
            <person name="Glass J.I."/>
            <person name="Rusch D."/>
            <person name="Podicherti R."/>
            <person name="Tsui H.-C.T."/>
            <person name="Winkler M.E."/>
        </authorList>
    </citation>
    <scope>NUCLEOTIDE SEQUENCE</scope>
</reference>
<organism evidence="2">
    <name type="scientific">marine metagenome</name>
    <dbReference type="NCBI Taxonomy" id="408172"/>
    <lineage>
        <taxon>unclassified sequences</taxon>
        <taxon>metagenomes</taxon>
        <taxon>ecological metagenomes</taxon>
    </lineage>
</organism>
<feature type="non-terminal residue" evidence="2">
    <location>
        <position position="1"/>
    </location>
</feature>